<gene>
    <name evidence="1" type="ORF">AG1IA_00779</name>
</gene>
<dbReference type="AlphaFoldDB" id="L8X956"/>
<reference evidence="1 2" key="1">
    <citation type="journal article" date="2013" name="Nat. Commun.">
        <title>The evolution and pathogenic mechanisms of the rice sheath blight pathogen.</title>
        <authorList>
            <person name="Zheng A."/>
            <person name="Lin R."/>
            <person name="Xu L."/>
            <person name="Qin P."/>
            <person name="Tang C."/>
            <person name="Ai P."/>
            <person name="Zhang D."/>
            <person name="Liu Y."/>
            <person name="Sun Z."/>
            <person name="Feng H."/>
            <person name="Wang Y."/>
            <person name="Chen Y."/>
            <person name="Liang X."/>
            <person name="Fu R."/>
            <person name="Li Q."/>
            <person name="Zhang J."/>
            <person name="Yu X."/>
            <person name="Xie Z."/>
            <person name="Ding L."/>
            <person name="Guan P."/>
            <person name="Tang J."/>
            <person name="Liang Y."/>
            <person name="Wang S."/>
            <person name="Deng Q."/>
            <person name="Li S."/>
            <person name="Zhu J."/>
            <person name="Wang L."/>
            <person name="Liu H."/>
            <person name="Li P."/>
        </authorList>
    </citation>
    <scope>NUCLEOTIDE SEQUENCE [LARGE SCALE GENOMIC DNA]</scope>
    <source>
        <strain evidence="2">AG-1 IA</strain>
    </source>
</reference>
<dbReference type="Proteomes" id="UP000011668">
    <property type="component" value="Unassembled WGS sequence"/>
</dbReference>
<name>L8X956_THACA</name>
<organism evidence="1 2">
    <name type="scientific">Thanatephorus cucumeris (strain AG1-IA)</name>
    <name type="common">Rice sheath blight fungus</name>
    <name type="synonym">Rhizoctonia solani</name>
    <dbReference type="NCBI Taxonomy" id="983506"/>
    <lineage>
        <taxon>Eukaryota</taxon>
        <taxon>Fungi</taxon>
        <taxon>Dikarya</taxon>
        <taxon>Basidiomycota</taxon>
        <taxon>Agaricomycotina</taxon>
        <taxon>Agaricomycetes</taxon>
        <taxon>Cantharellales</taxon>
        <taxon>Ceratobasidiaceae</taxon>
        <taxon>Rhizoctonia</taxon>
        <taxon>Rhizoctonia solani AG-1</taxon>
    </lineage>
</organism>
<evidence type="ECO:0000313" key="2">
    <source>
        <dbReference type="Proteomes" id="UP000011668"/>
    </source>
</evidence>
<dbReference type="EMBL" id="AFRT01000144">
    <property type="protein sequence ID" value="ELU45194.1"/>
    <property type="molecule type" value="Genomic_DNA"/>
</dbReference>
<evidence type="ECO:0000313" key="1">
    <source>
        <dbReference type="EMBL" id="ELU45194.1"/>
    </source>
</evidence>
<proteinExistence type="predicted"/>
<comment type="caution">
    <text evidence="1">The sequence shown here is derived from an EMBL/GenBank/DDBJ whole genome shotgun (WGS) entry which is preliminary data.</text>
</comment>
<protein>
    <submittedName>
        <fullName evidence="1">Uncharacterized protein</fullName>
    </submittedName>
</protein>
<accession>L8X956</accession>
<dbReference type="HOGENOM" id="CLU_667616_0_0_1"/>
<sequence length="412" mass="45916">MVAYLTMGLVGFRQCPTKLIGMMRVEDLAHILSIGLPHVLFHTLCALARDIIFIDCASGGYRAKWICKLNATMAIVFLSNALSAKPLLADSHPTLTSRELGNTSKIISKVSTTRFVYMPLVVLIVPFGNIVANCCDVLFRRAYLFDGSKSPTVPRWLSGAIITPSYVPRKSVGHSMCKSKFRIDIFTHFPSLFFRSSTTPYNRIFQAEVPHSLVRSFLSLALGVQHVRHRLNIPWPRCFPTPRFETWGFFFCLPSSRLPRSWANFEVEPGSIFDFARLTHAVFLARVLFGRSHSLYGFLHSTRSSPPIVRRVCVERQSAIDSYVALSLMVDSRTHISSGCMRDKKTRQKVVAGKTVGVCGGSMVYWTLAGGVGTGCGCIQVVRGLAFIVELMIYMHAFGPSCRPAFSPQMRS</sequence>
<keyword evidence="2" id="KW-1185">Reference proteome</keyword>